<dbReference type="SMART" id="SM01207">
    <property type="entry name" value="G3P_acyltransf"/>
    <property type="match status" value="1"/>
</dbReference>
<evidence type="ECO:0000256" key="7">
    <source>
        <dbReference type="ARBA" id="ARBA00023136"/>
    </source>
</evidence>
<keyword evidence="9" id="KW-1208">Phospholipid metabolism</keyword>
<dbReference type="GO" id="GO:0043772">
    <property type="term" value="F:acyl-phosphate glycerol-3-phosphate acyltransferase activity"/>
    <property type="evidence" value="ECO:0007669"/>
    <property type="project" value="InterPro"/>
</dbReference>
<accession>A0A381Z3J7</accession>
<keyword evidence="2" id="KW-0444">Lipid biosynthesis</keyword>
<evidence type="ECO:0000256" key="2">
    <source>
        <dbReference type="ARBA" id="ARBA00022516"/>
    </source>
</evidence>
<dbReference type="PANTHER" id="PTHR30309">
    <property type="entry name" value="INNER MEMBRANE PROTEIN YGIH"/>
    <property type="match status" value="1"/>
</dbReference>
<organism evidence="11">
    <name type="scientific">marine metagenome</name>
    <dbReference type="NCBI Taxonomy" id="408172"/>
    <lineage>
        <taxon>unclassified sequences</taxon>
        <taxon>metagenomes</taxon>
        <taxon>ecological metagenomes</taxon>
    </lineage>
</organism>
<dbReference type="Pfam" id="PF02660">
    <property type="entry name" value="G3P_acyltransf"/>
    <property type="match status" value="1"/>
</dbReference>
<dbReference type="InterPro" id="IPR003811">
    <property type="entry name" value="G3P_acylTferase_PlsY"/>
</dbReference>
<feature type="transmembrane region" description="Helical" evidence="10">
    <location>
        <begin position="132"/>
        <end position="165"/>
    </location>
</feature>
<dbReference type="PANTHER" id="PTHR30309:SF0">
    <property type="entry name" value="GLYCEROL-3-PHOSPHATE ACYLTRANSFERASE-RELATED"/>
    <property type="match status" value="1"/>
</dbReference>
<evidence type="ECO:0000256" key="3">
    <source>
        <dbReference type="ARBA" id="ARBA00022679"/>
    </source>
</evidence>
<keyword evidence="1" id="KW-1003">Cell membrane</keyword>
<evidence type="ECO:0000256" key="1">
    <source>
        <dbReference type="ARBA" id="ARBA00022475"/>
    </source>
</evidence>
<dbReference type="GO" id="GO:0008654">
    <property type="term" value="P:phospholipid biosynthetic process"/>
    <property type="evidence" value="ECO:0007669"/>
    <property type="project" value="UniProtKB-KW"/>
</dbReference>
<evidence type="ECO:0000256" key="6">
    <source>
        <dbReference type="ARBA" id="ARBA00023098"/>
    </source>
</evidence>
<keyword evidence="5 10" id="KW-1133">Transmembrane helix</keyword>
<evidence type="ECO:0000256" key="9">
    <source>
        <dbReference type="ARBA" id="ARBA00023264"/>
    </source>
</evidence>
<evidence type="ECO:0000256" key="8">
    <source>
        <dbReference type="ARBA" id="ARBA00023209"/>
    </source>
</evidence>
<evidence type="ECO:0000256" key="5">
    <source>
        <dbReference type="ARBA" id="ARBA00022989"/>
    </source>
</evidence>
<feature type="transmembrane region" description="Helical" evidence="10">
    <location>
        <begin position="96"/>
        <end position="120"/>
    </location>
</feature>
<evidence type="ECO:0000256" key="10">
    <source>
        <dbReference type="SAM" id="Phobius"/>
    </source>
</evidence>
<keyword evidence="8" id="KW-0594">Phospholipid biosynthesis</keyword>
<name>A0A381Z3J7_9ZZZZ</name>
<gene>
    <name evidence="11" type="ORF">METZ01_LOCUS136181</name>
</gene>
<dbReference type="AlphaFoldDB" id="A0A381Z3J7"/>
<keyword evidence="3" id="KW-0808">Transferase</keyword>
<reference evidence="11" key="1">
    <citation type="submission" date="2018-05" db="EMBL/GenBank/DDBJ databases">
        <authorList>
            <person name="Lanie J.A."/>
            <person name="Ng W.-L."/>
            <person name="Kazmierczak K.M."/>
            <person name="Andrzejewski T.M."/>
            <person name="Davidsen T.M."/>
            <person name="Wayne K.J."/>
            <person name="Tettelin H."/>
            <person name="Glass J.I."/>
            <person name="Rusch D."/>
            <person name="Podicherti R."/>
            <person name="Tsui H.-C.T."/>
            <person name="Winkler M.E."/>
        </authorList>
    </citation>
    <scope>NUCLEOTIDE SEQUENCE</scope>
</reference>
<keyword evidence="7 10" id="KW-0472">Membrane</keyword>
<keyword evidence="6" id="KW-0443">Lipid metabolism</keyword>
<dbReference type="HAMAP" id="MF_01043">
    <property type="entry name" value="PlsY"/>
    <property type="match status" value="1"/>
</dbReference>
<sequence length="184" mass="18580">MAYFLGTLPSAHLVAGRRGVDPTQEGSGNPGATNVYRTAGRRAGVAVFMADVGKGILATAIGLAVDGRALGLACWAAATLGHVAPATRRFRGGKGVATGGGGALVLFPVVGSVIVALFTLVARLSGKASLGSISICVALPLGVAVTARGWSELLVTVIICAVVLVRHQGNIRRLATGQEQGWGR</sequence>
<dbReference type="GO" id="GO:0005886">
    <property type="term" value="C:plasma membrane"/>
    <property type="evidence" value="ECO:0007669"/>
    <property type="project" value="InterPro"/>
</dbReference>
<protein>
    <submittedName>
        <fullName evidence="11">Uncharacterized protein</fullName>
    </submittedName>
</protein>
<evidence type="ECO:0000313" key="11">
    <source>
        <dbReference type="EMBL" id="SVA83327.1"/>
    </source>
</evidence>
<keyword evidence="4 10" id="KW-0812">Transmembrane</keyword>
<dbReference type="EMBL" id="UINC01019661">
    <property type="protein sequence ID" value="SVA83327.1"/>
    <property type="molecule type" value="Genomic_DNA"/>
</dbReference>
<proteinExistence type="inferred from homology"/>
<evidence type="ECO:0000256" key="4">
    <source>
        <dbReference type="ARBA" id="ARBA00022692"/>
    </source>
</evidence>